<dbReference type="Pfam" id="PF16326">
    <property type="entry name" value="ABC_tran_CTD"/>
    <property type="match status" value="1"/>
</dbReference>
<keyword evidence="3" id="KW-0820">tRNA-binding</keyword>
<feature type="domain" description="ABC transporter" evidence="13">
    <location>
        <begin position="316"/>
        <end position="534"/>
    </location>
</feature>
<keyword evidence="2" id="KW-0963">Cytoplasm</keyword>
<keyword evidence="11" id="KW-0648">Protein biosynthesis</keyword>
<dbReference type="Gene3D" id="1.10.287.380">
    <property type="entry name" value="Valyl-tRNA synthetase, C-terminal domain"/>
    <property type="match status" value="1"/>
</dbReference>
<dbReference type="AlphaFoldDB" id="A0A1M4XQA1"/>
<evidence type="ECO:0000256" key="9">
    <source>
        <dbReference type="ARBA" id="ARBA00022845"/>
    </source>
</evidence>
<dbReference type="CDD" id="cd03221">
    <property type="entry name" value="ABCF_EF-3"/>
    <property type="match status" value="2"/>
</dbReference>
<protein>
    <submittedName>
        <fullName evidence="14">ATP-binding cassette, subfamily F, uup</fullName>
    </submittedName>
</protein>
<dbReference type="GO" id="GO:0006412">
    <property type="term" value="P:translation"/>
    <property type="evidence" value="ECO:0007669"/>
    <property type="project" value="UniProtKB-KW"/>
</dbReference>
<dbReference type="InterPro" id="IPR032781">
    <property type="entry name" value="ABC_tran_Xtn"/>
</dbReference>
<dbReference type="GO" id="GO:0006417">
    <property type="term" value="P:regulation of translation"/>
    <property type="evidence" value="ECO:0007669"/>
    <property type="project" value="UniProtKB-KW"/>
</dbReference>
<sequence>MLTIENISKSYGVKTLFSDITFTVDNEKIGLIGINGTGKSTLLKIIAGMETSPTGKILKSSGMKIEYLPQNPDFDLDSTVIEQVLKTRSPLMDVIREYEIILEKCANHPDDDSLNEETLRLTSKMDLLDAWDVESRIKTVLTKLGIHDFDKKISELSGGQKKRIALASALITPCDLLILDEPTNHLDNLMIDWLETYLKNLKASLLMVTHDRYFLDRVAERIIEISDGSLYSYPGNYSYYLDKKTERLALEAANENKMLNLYKKELAWIRRGAKARTTKQKARIQRYETLKDSLSITENKNLEITSAYSRLGNKIIELNNITKSFDDNVVIDNFTYTFQSDDRIGIVGPNGVGKSTLLNLINRKINPKSGSVEIGETVKIAYFSQESEHIDPNLRAIEYIKETSEYVTTADGAKITASQMMENFLFLADQQYSKISNLSGGELRRLYLLKILMNAPNVLILDEPTNDLDIDTLSVLESYIDGFSGPVIAVSHDRYFLDRICNKIMSFDGNGIISLHTGNYFDYLDDIKEAQTIEPSDLLSTDDDIDIDTKGLRTGREKKKLSFKEQREYDSLESEIGKLENELEKIDLLIKENETNFVKLQELSDMKDLTEEKLINKLEREEYLKNLIESFK</sequence>
<evidence type="ECO:0000256" key="3">
    <source>
        <dbReference type="ARBA" id="ARBA00022555"/>
    </source>
</evidence>
<evidence type="ECO:0000259" key="13">
    <source>
        <dbReference type="PROSITE" id="PS50893"/>
    </source>
</evidence>
<keyword evidence="12" id="KW-0175">Coiled coil</keyword>
<keyword evidence="6" id="KW-0547">Nucleotide-binding</keyword>
<keyword evidence="9" id="KW-0810">Translation regulation</keyword>
<dbReference type="SMART" id="SM00382">
    <property type="entry name" value="AAA"/>
    <property type="match status" value="2"/>
</dbReference>
<dbReference type="InterPro" id="IPR003593">
    <property type="entry name" value="AAA+_ATPase"/>
</dbReference>
<evidence type="ECO:0000256" key="2">
    <source>
        <dbReference type="ARBA" id="ARBA00022490"/>
    </source>
</evidence>
<evidence type="ECO:0000256" key="7">
    <source>
        <dbReference type="ARBA" id="ARBA00022801"/>
    </source>
</evidence>
<evidence type="ECO:0000256" key="5">
    <source>
        <dbReference type="ARBA" id="ARBA00022737"/>
    </source>
</evidence>
<keyword evidence="10" id="KW-0694">RNA-binding</keyword>
<dbReference type="Proteomes" id="UP000184251">
    <property type="component" value="Unassembled WGS sequence"/>
</dbReference>
<keyword evidence="4" id="KW-0699">rRNA-binding</keyword>
<evidence type="ECO:0000256" key="12">
    <source>
        <dbReference type="SAM" id="Coils"/>
    </source>
</evidence>
<dbReference type="Pfam" id="PF12848">
    <property type="entry name" value="ABC_tran_Xtn"/>
    <property type="match status" value="1"/>
</dbReference>
<dbReference type="FunFam" id="3.40.50.300:FF:000011">
    <property type="entry name" value="Putative ABC transporter ATP-binding component"/>
    <property type="match status" value="1"/>
</dbReference>
<evidence type="ECO:0000256" key="6">
    <source>
        <dbReference type="ARBA" id="ARBA00022741"/>
    </source>
</evidence>
<dbReference type="FunFam" id="3.40.50.300:FF:000183">
    <property type="entry name" value="ABC transporter ATP-binding protein yjjK"/>
    <property type="match status" value="1"/>
</dbReference>
<name>A0A1M4XQA1_9FIRM</name>
<dbReference type="SUPFAM" id="SSF52540">
    <property type="entry name" value="P-loop containing nucleoside triphosphate hydrolases"/>
    <property type="match status" value="2"/>
</dbReference>
<dbReference type="GO" id="GO:0000049">
    <property type="term" value="F:tRNA binding"/>
    <property type="evidence" value="ECO:0007669"/>
    <property type="project" value="UniProtKB-KW"/>
</dbReference>
<dbReference type="Pfam" id="PF00005">
    <property type="entry name" value="ABC_tran"/>
    <property type="match status" value="2"/>
</dbReference>
<reference evidence="14 15" key="1">
    <citation type="submission" date="2016-11" db="EMBL/GenBank/DDBJ databases">
        <authorList>
            <person name="Jaros S."/>
            <person name="Januszkiewicz K."/>
            <person name="Wedrychowicz H."/>
        </authorList>
    </citation>
    <scope>NUCLEOTIDE SEQUENCE [LARGE SCALE GENOMIC DNA]</scope>
    <source>
        <strain evidence="14 15">DSM 14828</strain>
    </source>
</reference>
<dbReference type="InterPro" id="IPR037118">
    <property type="entry name" value="Val-tRNA_synth_C_sf"/>
</dbReference>
<keyword evidence="15" id="KW-1185">Reference proteome</keyword>
<dbReference type="GO" id="GO:0016887">
    <property type="term" value="F:ATP hydrolysis activity"/>
    <property type="evidence" value="ECO:0007669"/>
    <property type="project" value="InterPro"/>
</dbReference>
<dbReference type="PROSITE" id="PS00211">
    <property type="entry name" value="ABC_TRANSPORTER_1"/>
    <property type="match status" value="1"/>
</dbReference>
<organism evidence="14 15">
    <name type="scientific">Alkalibacter saccharofermentans DSM 14828</name>
    <dbReference type="NCBI Taxonomy" id="1120975"/>
    <lineage>
        <taxon>Bacteria</taxon>
        <taxon>Bacillati</taxon>
        <taxon>Bacillota</taxon>
        <taxon>Clostridia</taxon>
        <taxon>Eubacteriales</taxon>
        <taxon>Eubacteriaceae</taxon>
        <taxon>Alkalibacter</taxon>
    </lineage>
</organism>
<dbReference type="GO" id="GO:0003677">
    <property type="term" value="F:DNA binding"/>
    <property type="evidence" value="ECO:0007669"/>
    <property type="project" value="InterPro"/>
</dbReference>
<dbReference type="InterPro" id="IPR017871">
    <property type="entry name" value="ABC_transporter-like_CS"/>
</dbReference>
<dbReference type="EMBL" id="FQTU01000010">
    <property type="protein sequence ID" value="SHE95767.1"/>
    <property type="molecule type" value="Genomic_DNA"/>
</dbReference>
<dbReference type="RefSeq" id="WP_073270819.1">
    <property type="nucleotide sequence ID" value="NZ_FQTU01000010.1"/>
</dbReference>
<dbReference type="PANTHER" id="PTHR42855">
    <property type="entry name" value="ABC TRANSPORTER ATP-BINDING SUBUNIT"/>
    <property type="match status" value="1"/>
</dbReference>
<dbReference type="PROSITE" id="PS50893">
    <property type="entry name" value="ABC_TRANSPORTER_2"/>
    <property type="match status" value="2"/>
</dbReference>
<evidence type="ECO:0000256" key="11">
    <source>
        <dbReference type="ARBA" id="ARBA00022917"/>
    </source>
</evidence>
<accession>A0A1M4XQA1</accession>
<keyword evidence="5" id="KW-0677">Repeat</keyword>
<dbReference type="STRING" id="1120975.SAMN02746064_01577"/>
<proteinExistence type="inferred from homology"/>
<dbReference type="OrthoDB" id="9801441at2"/>
<evidence type="ECO:0000256" key="4">
    <source>
        <dbReference type="ARBA" id="ARBA00022730"/>
    </source>
</evidence>
<dbReference type="InterPro" id="IPR027417">
    <property type="entry name" value="P-loop_NTPase"/>
</dbReference>
<keyword evidence="7" id="KW-0378">Hydrolase</keyword>
<evidence type="ECO:0000313" key="15">
    <source>
        <dbReference type="Proteomes" id="UP000184251"/>
    </source>
</evidence>
<dbReference type="InterPro" id="IPR003439">
    <property type="entry name" value="ABC_transporter-like_ATP-bd"/>
</dbReference>
<evidence type="ECO:0000256" key="10">
    <source>
        <dbReference type="ARBA" id="ARBA00022884"/>
    </source>
</evidence>
<evidence type="ECO:0000313" key="14">
    <source>
        <dbReference type="EMBL" id="SHE95767.1"/>
    </source>
</evidence>
<evidence type="ECO:0000256" key="8">
    <source>
        <dbReference type="ARBA" id="ARBA00022840"/>
    </source>
</evidence>
<dbReference type="GO" id="GO:0019843">
    <property type="term" value="F:rRNA binding"/>
    <property type="evidence" value="ECO:0007669"/>
    <property type="project" value="UniProtKB-KW"/>
</dbReference>
<dbReference type="PANTHER" id="PTHR42855:SF1">
    <property type="entry name" value="ABC TRANSPORTER DOMAIN-CONTAINING PROTEIN"/>
    <property type="match status" value="1"/>
</dbReference>
<dbReference type="GO" id="GO:0005524">
    <property type="term" value="F:ATP binding"/>
    <property type="evidence" value="ECO:0007669"/>
    <property type="project" value="UniProtKB-KW"/>
</dbReference>
<keyword evidence="8 14" id="KW-0067">ATP-binding</keyword>
<feature type="domain" description="ABC transporter" evidence="13">
    <location>
        <begin position="2"/>
        <end position="252"/>
    </location>
</feature>
<dbReference type="InterPro" id="IPR032524">
    <property type="entry name" value="ABC_tran_C"/>
</dbReference>
<dbReference type="Gene3D" id="3.40.50.300">
    <property type="entry name" value="P-loop containing nucleotide triphosphate hydrolases"/>
    <property type="match status" value="2"/>
</dbReference>
<comment type="similarity">
    <text evidence="1">Belongs to the ABC transporter superfamily. ABCF family. Translational throttle EttA subfamily.</text>
</comment>
<gene>
    <name evidence="14" type="ORF">SAMN02746064_01577</name>
</gene>
<evidence type="ECO:0000256" key="1">
    <source>
        <dbReference type="ARBA" id="ARBA00005868"/>
    </source>
</evidence>
<feature type="coiled-coil region" evidence="12">
    <location>
        <begin position="562"/>
        <end position="596"/>
    </location>
</feature>
<dbReference type="InterPro" id="IPR051309">
    <property type="entry name" value="ABCF_ATPase"/>
</dbReference>